<sequence>MKNMRLLGNSLLGALIVCLLICSVPALAQSEHPDTTAAQTGGFASAETAANQSDANSAIKPKGISATIEEMPANVNKLANLEALLNIIGNGVEVLCMATGVPLLLGIPIGAFLHATKPNMRKFTWIIMAAGPALIGIGLVTAQLINLLIAGLHK</sequence>
<feature type="transmembrane region" description="Helical" evidence="1">
    <location>
        <begin position="125"/>
        <end position="149"/>
    </location>
</feature>
<protein>
    <submittedName>
        <fullName evidence="3">Uncharacterized protein</fullName>
    </submittedName>
</protein>
<dbReference type="Proteomes" id="UP000664277">
    <property type="component" value="Unassembled WGS sequence"/>
</dbReference>
<dbReference type="AlphaFoldDB" id="A0A8J7TLJ6"/>
<feature type="chain" id="PRO_5035328637" evidence="2">
    <location>
        <begin position="29"/>
        <end position="154"/>
    </location>
</feature>
<reference evidence="3" key="1">
    <citation type="submission" date="2021-02" db="EMBL/GenBank/DDBJ databases">
        <title>Genome-Resolved Metagenomics of a Microbial Community Performing Photosynthetic Biological Nutrient Removal.</title>
        <authorList>
            <person name="Mcdaniel E.A."/>
        </authorList>
    </citation>
    <scope>NUCLEOTIDE SEQUENCE</scope>
    <source>
        <strain evidence="3">UWPOB_OBS1</strain>
    </source>
</reference>
<keyword evidence="2" id="KW-0732">Signal</keyword>
<organism evidence="3 4">
    <name type="scientific">Candidatus Obscuribacter phosphatis</name>
    <dbReference type="NCBI Taxonomy" id="1906157"/>
    <lineage>
        <taxon>Bacteria</taxon>
        <taxon>Bacillati</taxon>
        <taxon>Candidatus Melainabacteria</taxon>
        <taxon>Candidatus Obscuribacterales</taxon>
        <taxon>Candidatus Obscuribacteraceae</taxon>
        <taxon>Candidatus Obscuribacter</taxon>
    </lineage>
</organism>
<keyword evidence="1" id="KW-0812">Transmembrane</keyword>
<evidence type="ECO:0000256" key="2">
    <source>
        <dbReference type="SAM" id="SignalP"/>
    </source>
</evidence>
<keyword evidence="1" id="KW-0472">Membrane</keyword>
<comment type="caution">
    <text evidence="3">The sequence shown here is derived from an EMBL/GenBank/DDBJ whole genome shotgun (WGS) entry which is preliminary data.</text>
</comment>
<keyword evidence="1" id="KW-1133">Transmembrane helix</keyword>
<evidence type="ECO:0000256" key="1">
    <source>
        <dbReference type="SAM" id="Phobius"/>
    </source>
</evidence>
<proteinExistence type="predicted"/>
<name>A0A8J7TLJ6_9BACT</name>
<evidence type="ECO:0000313" key="4">
    <source>
        <dbReference type="Proteomes" id="UP000664277"/>
    </source>
</evidence>
<gene>
    <name evidence="3" type="ORF">J0M35_10070</name>
</gene>
<accession>A0A8J7TLJ6</accession>
<feature type="transmembrane region" description="Helical" evidence="1">
    <location>
        <begin position="87"/>
        <end position="113"/>
    </location>
</feature>
<dbReference type="EMBL" id="JAFLCK010000012">
    <property type="protein sequence ID" value="MBN8660699.1"/>
    <property type="molecule type" value="Genomic_DNA"/>
</dbReference>
<evidence type="ECO:0000313" key="3">
    <source>
        <dbReference type="EMBL" id="MBN8660699.1"/>
    </source>
</evidence>
<feature type="signal peptide" evidence="2">
    <location>
        <begin position="1"/>
        <end position="28"/>
    </location>
</feature>